<name>A0ABS2YTY2_POLSE</name>
<dbReference type="PRINTS" id="PR01210">
    <property type="entry name" value="GGTRANSPTASE"/>
</dbReference>
<gene>
    <name evidence="2" type="primary">Ggt1_1</name>
    <name evidence="2" type="ORF">GTO92_0013454</name>
</gene>
<dbReference type="Pfam" id="PF01019">
    <property type="entry name" value="G_glu_transpept"/>
    <property type="match status" value="1"/>
</dbReference>
<protein>
    <submittedName>
        <fullName evidence="2">GGT1 hydrolase</fullName>
    </submittedName>
</protein>
<dbReference type="InterPro" id="IPR043138">
    <property type="entry name" value="GGT_lsub"/>
</dbReference>
<dbReference type="InterPro" id="IPR029055">
    <property type="entry name" value="Ntn_hydrolases_N"/>
</dbReference>
<keyword evidence="3" id="KW-1185">Reference proteome</keyword>
<organism evidence="2 3">
    <name type="scientific">Polypterus senegalus</name>
    <name type="common">Senegal bichir</name>
    <dbReference type="NCBI Taxonomy" id="55291"/>
    <lineage>
        <taxon>Eukaryota</taxon>
        <taxon>Metazoa</taxon>
        <taxon>Chordata</taxon>
        <taxon>Craniata</taxon>
        <taxon>Vertebrata</taxon>
        <taxon>Euteleostomi</taxon>
        <taxon>Actinopterygii</taxon>
        <taxon>Polypteriformes</taxon>
        <taxon>Polypteridae</taxon>
        <taxon>Polypterus</taxon>
    </lineage>
</organism>
<feature type="non-terminal residue" evidence="2">
    <location>
        <position position="1"/>
    </location>
</feature>
<evidence type="ECO:0000256" key="1">
    <source>
        <dbReference type="ARBA" id="ARBA00023180"/>
    </source>
</evidence>
<keyword evidence="2" id="KW-0378">Hydrolase</keyword>
<proteinExistence type="predicted"/>
<comment type="caution">
    <text evidence="2">The sequence shown here is derived from an EMBL/GenBank/DDBJ whole genome shotgun (WGS) entry which is preliminary data.</text>
</comment>
<dbReference type="Proteomes" id="UP001166052">
    <property type="component" value="Unassembled WGS sequence"/>
</dbReference>
<reference evidence="2" key="1">
    <citation type="journal article" date="2021" name="Cell">
        <title>Tracing the genetic footprints of vertebrate landing in non-teleost ray-finned fishes.</title>
        <authorList>
            <person name="Bi X."/>
            <person name="Wang K."/>
            <person name="Yang L."/>
            <person name="Pan H."/>
            <person name="Jiang H."/>
            <person name="Wei Q."/>
            <person name="Fang M."/>
            <person name="Yu H."/>
            <person name="Zhu C."/>
            <person name="Cai Y."/>
            <person name="He Y."/>
            <person name="Gan X."/>
            <person name="Zeng H."/>
            <person name="Yu D."/>
            <person name="Zhu Y."/>
            <person name="Jiang H."/>
            <person name="Qiu Q."/>
            <person name="Yang H."/>
            <person name="Zhang Y.E."/>
            <person name="Wang W."/>
            <person name="Zhu M."/>
            <person name="He S."/>
            <person name="Zhang G."/>
        </authorList>
    </citation>
    <scope>NUCLEOTIDE SEQUENCE</scope>
    <source>
        <strain evidence="2">Bchr_001</strain>
    </source>
</reference>
<evidence type="ECO:0000313" key="2">
    <source>
        <dbReference type="EMBL" id="MBN3289982.1"/>
    </source>
</evidence>
<dbReference type="PANTHER" id="PTHR11686:SF56">
    <property type="entry name" value="GLUTATHIONE HYDROLASE 1 PROENZYME-RELATED"/>
    <property type="match status" value="1"/>
</dbReference>
<evidence type="ECO:0000313" key="3">
    <source>
        <dbReference type="Proteomes" id="UP001166052"/>
    </source>
</evidence>
<dbReference type="GO" id="GO:0016787">
    <property type="term" value="F:hydrolase activity"/>
    <property type="evidence" value="ECO:0007669"/>
    <property type="project" value="UniProtKB-KW"/>
</dbReference>
<accession>A0ABS2YTY2</accession>
<dbReference type="SUPFAM" id="SSF56235">
    <property type="entry name" value="N-terminal nucleophile aminohydrolases (Ntn hydrolases)"/>
    <property type="match status" value="1"/>
</dbReference>
<dbReference type="InterPro" id="IPR000101">
    <property type="entry name" value="GGT_peptidase"/>
</dbReference>
<sequence>MAEEGADVFYNGSLAHQIVKDIKEQDGIITIEDLQNYKPDNDTQPLKLKISDYTMYIPSAPSSGPVLRLILNILEEYNLTDKSISTVEKKTSTYHRILEAYPLAYAKRNNLGDPHFPNINSVNKQTISYPFSLLLPFSGSFN</sequence>
<keyword evidence="1" id="KW-0325">Glycoprotein</keyword>
<dbReference type="PANTHER" id="PTHR11686">
    <property type="entry name" value="GAMMA GLUTAMYL TRANSPEPTIDASE"/>
    <property type="match status" value="1"/>
</dbReference>
<dbReference type="Gene3D" id="1.10.246.130">
    <property type="match status" value="1"/>
</dbReference>
<feature type="non-terminal residue" evidence="2">
    <location>
        <position position="142"/>
    </location>
</feature>
<dbReference type="EMBL" id="JAAWVN010006023">
    <property type="protein sequence ID" value="MBN3289982.1"/>
    <property type="molecule type" value="Genomic_DNA"/>
</dbReference>